<proteinExistence type="predicted"/>
<protein>
    <submittedName>
        <fullName evidence="2">Uncharacterized protein</fullName>
    </submittedName>
</protein>
<accession>A0A017T924</accession>
<feature type="coiled-coil region" evidence="1">
    <location>
        <begin position="223"/>
        <end position="288"/>
    </location>
</feature>
<dbReference type="EMBL" id="ASRX01000027">
    <property type="protein sequence ID" value="EYF05076.1"/>
    <property type="molecule type" value="Genomic_DNA"/>
</dbReference>
<sequence>MALRTLKSSTAMITLMPHPTFTTSQLKAYPHGAPYVALFEALCDEGKEVIVHEIEHAQAVAEAQALVVRVDAKLDAFAGRLSTTLLDLAGNDRKSGLYLHYFPKALNETTRPVLGDQLDTMKKWLLSLTKSNHAALTALVSELTALLTEADTVKAARDAALHAKREFRDVGERQEWLDRLNAARKDVYGQLSKLPHEHKELPPNFADRFFLADQRRDSEEDTVESVQAELELNRQAVLELEARLVEVQAAEAEAQQEADARAAQEAALVEMDKAVAALNKQRAQLRSQLASAR</sequence>
<evidence type="ECO:0000256" key="1">
    <source>
        <dbReference type="SAM" id="Coils"/>
    </source>
</evidence>
<organism evidence="2 3">
    <name type="scientific">Chondromyces apiculatus DSM 436</name>
    <dbReference type="NCBI Taxonomy" id="1192034"/>
    <lineage>
        <taxon>Bacteria</taxon>
        <taxon>Pseudomonadati</taxon>
        <taxon>Myxococcota</taxon>
        <taxon>Polyangia</taxon>
        <taxon>Polyangiales</taxon>
        <taxon>Polyangiaceae</taxon>
        <taxon>Chondromyces</taxon>
    </lineage>
</organism>
<keyword evidence="3" id="KW-1185">Reference proteome</keyword>
<reference evidence="2 3" key="1">
    <citation type="submission" date="2013-05" db="EMBL/GenBank/DDBJ databases">
        <title>Genome assembly of Chondromyces apiculatus DSM 436.</title>
        <authorList>
            <person name="Sharma G."/>
            <person name="Khatri I."/>
            <person name="Kaur C."/>
            <person name="Mayilraj S."/>
            <person name="Subramanian S."/>
        </authorList>
    </citation>
    <scope>NUCLEOTIDE SEQUENCE [LARGE SCALE GENOMIC DNA]</scope>
    <source>
        <strain evidence="2 3">DSM 436</strain>
    </source>
</reference>
<evidence type="ECO:0000313" key="3">
    <source>
        <dbReference type="Proteomes" id="UP000019678"/>
    </source>
</evidence>
<dbReference type="RefSeq" id="WP_197041252.1">
    <property type="nucleotide sequence ID" value="NZ_ASRX01000027.1"/>
</dbReference>
<comment type="caution">
    <text evidence="2">The sequence shown here is derived from an EMBL/GenBank/DDBJ whole genome shotgun (WGS) entry which is preliminary data.</text>
</comment>
<dbReference type="AlphaFoldDB" id="A0A017T924"/>
<keyword evidence="1" id="KW-0175">Coiled coil</keyword>
<dbReference type="Proteomes" id="UP000019678">
    <property type="component" value="Unassembled WGS sequence"/>
</dbReference>
<evidence type="ECO:0000313" key="2">
    <source>
        <dbReference type="EMBL" id="EYF05076.1"/>
    </source>
</evidence>
<gene>
    <name evidence="2" type="ORF">CAP_3666</name>
</gene>
<name>A0A017T924_9BACT</name>